<protein>
    <submittedName>
        <fullName evidence="1">Uncharacterized protein</fullName>
    </submittedName>
</protein>
<dbReference type="Proteomes" id="UP001497482">
    <property type="component" value="Chromosome 3"/>
</dbReference>
<accession>A0AAV2LT41</accession>
<organism evidence="1 2">
    <name type="scientific">Knipowitschia caucasica</name>
    <name type="common">Caucasian dwarf goby</name>
    <name type="synonym">Pomatoschistus caucasicus</name>
    <dbReference type="NCBI Taxonomy" id="637954"/>
    <lineage>
        <taxon>Eukaryota</taxon>
        <taxon>Metazoa</taxon>
        <taxon>Chordata</taxon>
        <taxon>Craniata</taxon>
        <taxon>Vertebrata</taxon>
        <taxon>Euteleostomi</taxon>
        <taxon>Actinopterygii</taxon>
        <taxon>Neopterygii</taxon>
        <taxon>Teleostei</taxon>
        <taxon>Neoteleostei</taxon>
        <taxon>Acanthomorphata</taxon>
        <taxon>Gobiaria</taxon>
        <taxon>Gobiiformes</taxon>
        <taxon>Gobioidei</taxon>
        <taxon>Gobiidae</taxon>
        <taxon>Gobiinae</taxon>
        <taxon>Knipowitschia</taxon>
    </lineage>
</organism>
<keyword evidence="2" id="KW-1185">Reference proteome</keyword>
<reference evidence="1 2" key="1">
    <citation type="submission" date="2024-04" db="EMBL/GenBank/DDBJ databases">
        <authorList>
            <person name="Waldvogel A.-M."/>
            <person name="Schoenle A."/>
        </authorList>
    </citation>
    <scope>NUCLEOTIDE SEQUENCE [LARGE SCALE GENOMIC DNA]</scope>
</reference>
<evidence type="ECO:0000313" key="2">
    <source>
        <dbReference type="Proteomes" id="UP001497482"/>
    </source>
</evidence>
<sequence length="195" mass="20642">MVRVCERAALSGLGLSGTISVAADGAASGLCGGSVFRLRPEPGPEEQNITHLEDQKENLTYGTELELKDRGRGSGPDGRGVCREQTGRCSPGGGLLYVPVDHVTAAVPVDRVTAAVPVDHLTADVPVDRVTADVPVDPVTPDVPVDRVTADVPVDRVTADVPVLLVSFSLASPALTDFCFLILSRFFLQRWTNKL</sequence>
<gene>
    <name evidence="1" type="ORF">KC01_LOCUS30459</name>
</gene>
<evidence type="ECO:0000313" key="1">
    <source>
        <dbReference type="EMBL" id="CAL1602712.1"/>
    </source>
</evidence>
<dbReference type="AlphaFoldDB" id="A0AAV2LT41"/>
<dbReference type="EMBL" id="OZ035825">
    <property type="protein sequence ID" value="CAL1602712.1"/>
    <property type="molecule type" value="Genomic_DNA"/>
</dbReference>
<proteinExistence type="predicted"/>
<name>A0AAV2LT41_KNICA</name>